<dbReference type="OMA" id="ARDIKHM"/>
<keyword evidence="17" id="KW-1185">Reference proteome</keyword>
<feature type="region of interest" description="Disordered" evidence="12">
    <location>
        <begin position="234"/>
        <end position="270"/>
    </location>
</feature>
<dbReference type="AlphaFoldDB" id="A0A7J6QR11"/>
<comment type="catalytic activity">
    <reaction evidence="9">
        <text>ATP + H2O = ADP + phosphate + H(+)</text>
        <dbReference type="Rhea" id="RHEA:13065"/>
        <dbReference type="ChEBI" id="CHEBI:15377"/>
        <dbReference type="ChEBI" id="CHEBI:15378"/>
        <dbReference type="ChEBI" id="CHEBI:30616"/>
        <dbReference type="ChEBI" id="CHEBI:43474"/>
        <dbReference type="ChEBI" id="CHEBI:456216"/>
        <dbReference type="EC" id="3.6.4.13"/>
    </reaction>
</comment>
<feature type="domain" description="Helicase C-terminal" evidence="14">
    <location>
        <begin position="543"/>
        <end position="686"/>
    </location>
</feature>
<evidence type="ECO:0000256" key="8">
    <source>
        <dbReference type="ARBA" id="ARBA00037954"/>
    </source>
</evidence>
<evidence type="ECO:0000256" key="10">
    <source>
        <dbReference type="PROSITE-ProRule" id="PRU00552"/>
    </source>
</evidence>
<dbReference type="CDD" id="cd17945">
    <property type="entry name" value="DEADc_DDX23"/>
    <property type="match status" value="1"/>
</dbReference>
<evidence type="ECO:0000259" key="15">
    <source>
        <dbReference type="PROSITE" id="PS51195"/>
    </source>
</evidence>
<dbReference type="GO" id="GO:0016787">
    <property type="term" value="F:hydrolase activity"/>
    <property type="evidence" value="ECO:0007669"/>
    <property type="project" value="UniProtKB-KW"/>
</dbReference>
<keyword evidence="4 11" id="KW-0378">Hydrolase</keyword>
<dbReference type="PANTHER" id="PTHR47958">
    <property type="entry name" value="ATP-DEPENDENT RNA HELICASE DBP3"/>
    <property type="match status" value="1"/>
</dbReference>
<keyword evidence="5 11" id="KW-0347">Helicase</keyword>
<sequence>GVGGAPKLPRVKFMTKKEREKMAKDMEKQKKQAAKEKAEELRKRRREHQRMMDDELRKAKEEEREEKRRRRKEEEETRRRERAVRESEEGSRTSRKSRKDDDIKKKTQSSLAELHMLNLDENELRSRQEEAELALIKKRYLGIDKMERDDEKRRKLQKPSEKFRNIFNFEWDNSEDTSKEETNELYRNRVQPQLLFGRGFIAGVDVREQKKKNNFYDKLSEERQKLGIASGVTMVESSTGRKSRSSQMMMDSDDDSDYGTLGKGTHWSEKKSSEMTKRDWKIFREDMKIYLRGGRVPIPCRTWAESPLPVELLKAINEVGYIRPTPIQMQAIPVAMEQRDLIGVAETGSGKTAAYMLPMLTYVNALPALDNVTAEDGPYGIVMAPTRELALQIEEEGHKFKLQAMTVRGCEIVIATPGKLNDALEKKYTVLNQCFYVVLDEADKMIDMGFEGYVNEVLDRIPASNLKSLYEDEATEQEKTSKEGKKRYRITQMFSATMPTAVERLARKYLRCPAYISIGDPGAGKKDIEQRVLWTSEGNKRKQLKEVLQYTEPPIIVFVNVKKAADVLGKWIEGEGYSVSVLHGGKHQDAREQNMENFRAGYTDVLVATDVAGRGLDIDDVQHVINFDMPKNIEDYTHRIGRTGRAGKKGLATSLLTKDDEHIMYDLKNFLEQNGQIVPQELQHAQAAKFKPGTLNKGQDVVFVQ</sequence>
<feature type="compositionally biased region" description="Basic and acidic residues" evidence="12">
    <location>
        <begin position="15"/>
        <end position="42"/>
    </location>
</feature>
<feature type="non-terminal residue" evidence="16">
    <location>
        <position position="1"/>
    </location>
</feature>
<proteinExistence type="inferred from homology"/>
<evidence type="ECO:0000259" key="14">
    <source>
        <dbReference type="PROSITE" id="PS51194"/>
    </source>
</evidence>
<keyword evidence="2" id="KW-0507">mRNA processing</keyword>
<dbReference type="CDD" id="cd18787">
    <property type="entry name" value="SF2_C_DEAD"/>
    <property type="match status" value="1"/>
</dbReference>
<keyword evidence="3 11" id="KW-0547">Nucleotide-binding</keyword>
<evidence type="ECO:0000256" key="6">
    <source>
        <dbReference type="ARBA" id="ARBA00022840"/>
    </source>
</evidence>
<evidence type="ECO:0000256" key="4">
    <source>
        <dbReference type="ARBA" id="ARBA00022801"/>
    </source>
</evidence>
<dbReference type="EC" id="3.6.4.13" evidence="1"/>
<dbReference type="FunFam" id="3.40.50.300:FF:000008">
    <property type="entry name" value="ATP-dependent RNA helicase RhlB"/>
    <property type="match status" value="1"/>
</dbReference>
<feature type="domain" description="DEAD-box RNA helicase Q" evidence="15">
    <location>
        <begin position="301"/>
        <end position="329"/>
    </location>
</feature>
<evidence type="ECO:0000256" key="11">
    <source>
        <dbReference type="RuleBase" id="RU000492"/>
    </source>
</evidence>
<name>A0A7J6QR11_PEROL</name>
<dbReference type="SMART" id="SM00490">
    <property type="entry name" value="HELICc"/>
    <property type="match status" value="1"/>
</dbReference>
<evidence type="ECO:0000259" key="13">
    <source>
        <dbReference type="PROSITE" id="PS51192"/>
    </source>
</evidence>
<evidence type="ECO:0000256" key="2">
    <source>
        <dbReference type="ARBA" id="ARBA00022664"/>
    </source>
</evidence>
<dbReference type="Pfam" id="PF25430">
    <property type="entry name" value="DDX23"/>
    <property type="match status" value="1"/>
</dbReference>
<dbReference type="PROSITE" id="PS51195">
    <property type="entry name" value="Q_MOTIF"/>
    <property type="match status" value="1"/>
</dbReference>
<dbReference type="PROSITE" id="PS00039">
    <property type="entry name" value="DEAD_ATP_HELICASE"/>
    <property type="match status" value="1"/>
</dbReference>
<dbReference type="GO" id="GO:0008380">
    <property type="term" value="P:RNA splicing"/>
    <property type="evidence" value="ECO:0007669"/>
    <property type="project" value="UniProtKB-KW"/>
</dbReference>
<organism evidence="16 17">
    <name type="scientific">Perkinsus olseni</name>
    <name type="common">Perkinsus atlanticus</name>
    <dbReference type="NCBI Taxonomy" id="32597"/>
    <lineage>
        <taxon>Eukaryota</taxon>
        <taxon>Sar</taxon>
        <taxon>Alveolata</taxon>
        <taxon>Perkinsozoa</taxon>
        <taxon>Perkinsea</taxon>
        <taxon>Perkinsida</taxon>
        <taxon>Perkinsidae</taxon>
        <taxon>Perkinsus</taxon>
    </lineage>
</organism>
<protein>
    <recommendedName>
        <fullName evidence="1">RNA helicase</fullName>
        <ecNumber evidence="1">3.6.4.13</ecNumber>
    </recommendedName>
</protein>
<evidence type="ECO:0000256" key="12">
    <source>
        <dbReference type="SAM" id="MobiDB-lite"/>
    </source>
</evidence>
<feature type="region of interest" description="Disordered" evidence="12">
    <location>
        <begin position="1"/>
        <end position="107"/>
    </location>
</feature>
<reference evidence="16 17" key="1">
    <citation type="submission" date="2020-04" db="EMBL/GenBank/DDBJ databases">
        <title>Perkinsus olseni comparative genomics.</title>
        <authorList>
            <person name="Bogema D.R."/>
        </authorList>
    </citation>
    <scope>NUCLEOTIDE SEQUENCE [LARGE SCALE GENOMIC DNA]</scope>
    <source>
        <strain evidence="16 17">ATCC PRA-207</strain>
    </source>
</reference>
<dbReference type="GO" id="GO:0006397">
    <property type="term" value="P:mRNA processing"/>
    <property type="evidence" value="ECO:0007669"/>
    <property type="project" value="UniProtKB-KW"/>
</dbReference>
<dbReference type="PROSITE" id="PS51192">
    <property type="entry name" value="HELICASE_ATP_BIND_1"/>
    <property type="match status" value="1"/>
</dbReference>
<dbReference type="PROSITE" id="PS51194">
    <property type="entry name" value="HELICASE_CTER"/>
    <property type="match status" value="1"/>
</dbReference>
<comment type="caution">
    <text evidence="16">The sequence shown here is derived from an EMBL/GenBank/DDBJ whole genome shotgun (WGS) entry which is preliminary data.</text>
</comment>
<dbReference type="InterPro" id="IPR001650">
    <property type="entry name" value="Helicase_C-like"/>
</dbReference>
<keyword evidence="6 11" id="KW-0067">ATP-binding</keyword>
<dbReference type="InterPro" id="IPR014001">
    <property type="entry name" value="Helicase_ATP-bd"/>
</dbReference>
<evidence type="ECO:0000313" key="16">
    <source>
        <dbReference type="EMBL" id="KAF4710571.1"/>
    </source>
</evidence>
<evidence type="ECO:0000256" key="9">
    <source>
        <dbReference type="ARBA" id="ARBA00047984"/>
    </source>
</evidence>
<dbReference type="GO" id="GO:0003676">
    <property type="term" value="F:nucleic acid binding"/>
    <property type="evidence" value="ECO:0007669"/>
    <property type="project" value="InterPro"/>
</dbReference>
<dbReference type="SUPFAM" id="SSF52540">
    <property type="entry name" value="P-loop containing nucleoside triphosphate hydrolases"/>
    <property type="match status" value="1"/>
</dbReference>
<dbReference type="Gene3D" id="3.40.50.300">
    <property type="entry name" value="P-loop containing nucleotide triphosphate hydrolases"/>
    <property type="match status" value="2"/>
</dbReference>
<dbReference type="InterPro" id="IPR000629">
    <property type="entry name" value="RNA-helicase_DEAD-box_CS"/>
</dbReference>
<evidence type="ECO:0000256" key="7">
    <source>
        <dbReference type="ARBA" id="ARBA00023187"/>
    </source>
</evidence>
<dbReference type="InterPro" id="IPR027417">
    <property type="entry name" value="P-loop_NTPase"/>
</dbReference>
<keyword evidence="7" id="KW-0508">mRNA splicing</keyword>
<dbReference type="GO" id="GO:0003724">
    <property type="term" value="F:RNA helicase activity"/>
    <property type="evidence" value="ECO:0007669"/>
    <property type="project" value="UniProtKB-EC"/>
</dbReference>
<dbReference type="Pfam" id="PF00271">
    <property type="entry name" value="Helicase_C"/>
    <property type="match status" value="1"/>
</dbReference>
<evidence type="ECO:0000256" key="3">
    <source>
        <dbReference type="ARBA" id="ARBA00022741"/>
    </source>
</evidence>
<dbReference type="InterPro" id="IPR057479">
    <property type="entry name" value="PRP28/DDX23-like_helical"/>
</dbReference>
<evidence type="ECO:0000256" key="5">
    <source>
        <dbReference type="ARBA" id="ARBA00022806"/>
    </source>
</evidence>
<comment type="similarity">
    <text evidence="8">Belongs to the DEAD box helicase family. DDX23/PRP28 subfamily.</text>
</comment>
<gene>
    <name evidence="16" type="ORF">FOZ63_010855</name>
</gene>
<feature type="domain" description="Helicase ATP-binding" evidence="13">
    <location>
        <begin position="332"/>
        <end position="516"/>
    </location>
</feature>
<dbReference type="Pfam" id="PF00270">
    <property type="entry name" value="DEAD"/>
    <property type="match status" value="1"/>
</dbReference>
<dbReference type="InterPro" id="IPR014014">
    <property type="entry name" value="RNA_helicase_DEAD_Q_motif"/>
</dbReference>
<dbReference type="GO" id="GO:0005524">
    <property type="term" value="F:ATP binding"/>
    <property type="evidence" value="ECO:0007669"/>
    <property type="project" value="UniProtKB-KW"/>
</dbReference>
<dbReference type="Proteomes" id="UP000553632">
    <property type="component" value="Unassembled WGS sequence"/>
</dbReference>
<evidence type="ECO:0000313" key="17">
    <source>
        <dbReference type="Proteomes" id="UP000553632"/>
    </source>
</evidence>
<evidence type="ECO:0000256" key="1">
    <source>
        <dbReference type="ARBA" id="ARBA00012552"/>
    </source>
</evidence>
<dbReference type="InterPro" id="IPR011545">
    <property type="entry name" value="DEAD/DEAH_box_helicase_dom"/>
</dbReference>
<feature type="compositionally biased region" description="Basic and acidic residues" evidence="12">
    <location>
        <begin position="49"/>
        <end position="105"/>
    </location>
</feature>
<dbReference type="SMART" id="SM00487">
    <property type="entry name" value="DEXDc"/>
    <property type="match status" value="1"/>
</dbReference>
<accession>A0A7J6QR11</accession>
<feature type="short sequence motif" description="Q motif" evidence="10">
    <location>
        <begin position="301"/>
        <end position="329"/>
    </location>
</feature>
<dbReference type="EMBL" id="JABANO010031238">
    <property type="protein sequence ID" value="KAF4710571.1"/>
    <property type="molecule type" value="Genomic_DNA"/>
</dbReference>